<geneLocation type="plasmid" evidence="2 3">
    <name>unnamed1</name>
</geneLocation>
<accession>A0AAJ6PCR7</accession>
<keyword evidence="1" id="KW-0812">Transmembrane</keyword>
<organism evidence="2 3">
    <name type="scientific">Halotia branconii CENA392</name>
    <dbReference type="NCBI Taxonomy" id="1539056"/>
    <lineage>
        <taxon>Bacteria</taxon>
        <taxon>Bacillati</taxon>
        <taxon>Cyanobacteriota</taxon>
        <taxon>Cyanophyceae</taxon>
        <taxon>Nostocales</taxon>
        <taxon>Nodulariaceae</taxon>
        <taxon>Halotia</taxon>
    </lineage>
</organism>
<feature type="transmembrane region" description="Helical" evidence="1">
    <location>
        <begin position="276"/>
        <end position="300"/>
    </location>
</feature>
<dbReference type="AlphaFoldDB" id="A0AAJ6PCR7"/>
<feature type="transmembrane region" description="Helical" evidence="1">
    <location>
        <begin position="221"/>
        <end position="240"/>
    </location>
</feature>
<feature type="transmembrane region" description="Helical" evidence="1">
    <location>
        <begin position="312"/>
        <end position="338"/>
    </location>
</feature>
<keyword evidence="3" id="KW-1185">Reference proteome</keyword>
<gene>
    <name evidence="2" type="ORF">QI031_31420</name>
</gene>
<dbReference type="Proteomes" id="UP001223520">
    <property type="component" value="Plasmid unnamed1"/>
</dbReference>
<evidence type="ECO:0000313" key="3">
    <source>
        <dbReference type="Proteomes" id="UP001223520"/>
    </source>
</evidence>
<sequence length="370" mass="39975">MLSKNYLFAQSQFAGADLLEQASKTADFIAQGFNDLWDETIRGDVYIAMCKVGVLFAVATLTFFMVEWTKKMLNGEEQRAYSEFIWVLIVIVLLANNGKVLGESTLGIRNYINNTNKYVLERTAQGVDLRAAYQKAMGVEAVRGAIGKEIGKCETSSLTPEESVKCLEDAKNRLQRDYPSYFTGSSGPFSWIIQKIDRIIQAPIEAINGGANPLQVILSPFSAYIGSSVIEIVSIVLIGLNGAYQWAIELTMLLTALIGPLAVGGSLLPYGGKAIFTWLTGYFAVGMAKLCFNVISGLAGQLIATSRADQPLFFLFTIGIFAPFLATGLAAGGGLAVLQQINKASETYSAIAIDASKAVFTRGRSLASKF</sequence>
<keyword evidence="1" id="KW-0472">Membrane</keyword>
<feature type="transmembrane region" description="Helical" evidence="1">
    <location>
        <begin position="80"/>
        <end position="96"/>
    </location>
</feature>
<dbReference type="KEGG" id="hbq:QI031_31420"/>
<dbReference type="RefSeq" id="WP_281486267.1">
    <property type="nucleotide sequence ID" value="NZ_CP124544.1"/>
</dbReference>
<name>A0AAJ6PCR7_9CYAN</name>
<proteinExistence type="predicted"/>
<evidence type="ECO:0000313" key="2">
    <source>
        <dbReference type="EMBL" id="WGV29071.1"/>
    </source>
</evidence>
<evidence type="ECO:0000256" key="1">
    <source>
        <dbReference type="SAM" id="Phobius"/>
    </source>
</evidence>
<evidence type="ECO:0008006" key="4">
    <source>
        <dbReference type="Google" id="ProtNLM"/>
    </source>
</evidence>
<dbReference type="EMBL" id="CP124544">
    <property type="protein sequence ID" value="WGV29071.1"/>
    <property type="molecule type" value="Genomic_DNA"/>
</dbReference>
<feature type="transmembrane region" description="Helical" evidence="1">
    <location>
        <begin position="45"/>
        <end position="68"/>
    </location>
</feature>
<keyword evidence="1" id="KW-1133">Transmembrane helix</keyword>
<reference evidence="2 3" key="1">
    <citation type="journal article" date="2023" name="Limnol Oceanogr Lett">
        <title>Environmental adaptations by the intertidal Antarctic cyanobacterium Halotia branconii CENA392 as revealed using long-read genome sequencing.</title>
        <authorList>
            <person name="Dextro R.B."/>
            <person name="Delbaje E."/>
            <person name="Freitas P.N.N."/>
            <person name="Geraldes V."/>
            <person name="Pinto E."/>
            <person name="Long P.F."/>
            <person name="Fiore M.F."/>
        </authorList>
    </citation>
    <scope>NUCLEOTIDE SEQUENCE [LARGE SCALE GENOMIC DNA]</scope>
    <source>
        <strain evidence="2 3">CENA392</strain>
        <plasmid evidence="2 3">unnamed1</plasmid>
    </source>
</reference>
<feature type="transmembrane region" description="Helical" evidence="1">
    <location>
        <begin position="252"/>
        <end position="270"/>
    </location>
</feature>
<protein>
    <recommendedName>
        <fullName evidence="4">NAD/NADP transhydrogenase beta subunit</fullName>
    </recommendedName>
</protein>
<keyword evidence="2" id="KW-0614">Plasmid</keyword>